<dbReference type="RefSeq" id="WP_114957154.1">
    <property type="nucleotide sequence ID" value="NZ_JBHSJF010000004.1"/>
</dbReference>
<dbReference type="Gene3D" id="3.40.190.290">
    <property type="match status" value="1"/>
</dbReference>
<dbReference type="PANTHER" id="PTHR30537">
    <property type="entry name" value="HTH-TYPE TRANSCRIPTIONAL REGULATOR"/>
    <property type="match status" value="1"/>
</dbReference>
<keyword evidence="7" id="KW-1185">Reference proteome</keyword>
<dbReference type="Proteomes" id="UP001595796">
    <property type="component" value="Unassembled WGS sequence"/>
</dbReference>
<evidence type="ECO:0000256" key="4">
    <source>
        <dbReference type="ARBA" id="ARBA00023163"/>
    </source>
</evidence>
<keyword evidence="3" id="KW-0238">DNA-binding</keyword>
<sequence>MDRFDAMRVFTRVVERRSFTLAAQDTGLPRSTVTDAIKQLETRLGVRLLQRTTRHVSPTLDGEAYYRRCLVLMADLEEAEAAFAGAKPKGLLHVEVQGTLARHFLLPSLPGFFEQYPDIELFMSESDRWVDVVREGVDCVVRYGQLPDSDMVARRVATLERITCAAPSYLKRFGTPTDFTKLDSHRMVGIRLSSTSALTPLQFVKDGTQHIVMLPTTMSVTGPESYLPAVRLGFGIAQLPYFHIQDDLKSGALVPLIEKYPPPTAPVSLLYPRNRQLSPRVRVFLDWAQQEFSRRADSMNRNITQL</sequence>
<dbReference type="InterPro" id="IPR036388">
    <property type="entry name" value="WH-like_DNA-bd_sf"/>
</dbReference>
<dbReference type="Gene3D" id="1.10.10.10">
    <property type="entry name" value="Winged helix-like DNA-binding domain superfamily/Winged helix DNA-binding domain"/>
    <property type="match status" value="1"/>
</dbReference>
<dbReference type="InterPro" id="IPR058163">
    <property type="entry name" value="LysR-type_TF_proteobact-type"/>
</dbReference>
<name>A0ABV9YX74_9HYPH</name>
<dbReference type="SUPFAM" id="SSF46785">
    <property type="entry name" value="Winged helix' DNA-binding domain"/>
    <property type="match status" value="1"/>
</dbReference>
<evidence type="ECO:0000256" key="1">
    <source>
        <dbReference type="ARBA" id="ARBA00009437"/>
    </source>
</evidence>
<gene>
    <name evidence="6" type="ORF">ACFPFW_04285</name>
</gene>
<dbReference type="SUPFAM" id="SSF53850">
    <property type="entry name" value="Periplasmic binding protein-like II"/>
    <property type="match status" value="1"/>
</dbReference>
<dbReference type="InterPro" id="IPR000847">
    <property type="entry name" value="LysR_HTH_N"/>
</dbReference>
<comment type="similarity">
    <text evidence="1">Belongs to the LysR transcriptional regulatory family.</text>
</comment>
<organism evidence="6 7">
    <name type="scientific">Flaviflagellibacter deserti</name>
    <dbReference type="NCBI Taxonomy" id="2267266"/>
    <lineage>
        <taxon>Bacteria</taxon>
        <taxon>Pseudomonadati</taxon>
        <taxon>Pseudomonadota</taxon>
        <taxon>Alphaproteobacteria</taxon>
        <taxon>Hyphomicrobiales</taxon>
        <taxon>Flaviflagellibacter</taxon>
    </lineage>
</organism>
<protein>
    <submittedName>
        <fullName evidence="6">LysR family transcriptional regulator</fullName>
    </submittedName>
</protein>
<evidence type="ECO:0000259" key="5">
    <source>
        <dbReference type="PROSITE" id="PS50931"/>
    </source>
</evidence>
<reference evidence="7" key="1">
    <citation type="journal article" date="2019" name="Int. J. Syst. Evol. Microbiol.">
        <title>The Global Catalogue of Microorganisms (GCM) 10K type strain sequencing project: providing services to taxonomists for standard genome sequencing and annotation.</title>
        <authorList>
            <consortium name="The Broad Institute Genomics Platform"/>
            <consortium name="The Broad Institute Genome Sequencing Center for Infectious Disease"/>
            <person name="Wu L."/>
            <person name="Ma J."/>
        </authorList>
    </citation>
    <scope>NUCLEOTIDE SEQUENCE [LARGE SCALE GENOMIC DNA]</scope>
    <source>
        <strain evidence="7">CGMCC 1.16444</strain>
    </source>
</reference>
<dbReference type="Pfam" id="PF00126">
    <property type="entry name" value="HTH_1"/>
    <property type="match status" value="1"/>
</dbReference>
<keyword evidence="2" id="KW-0805">Transcription regulation</keyword>
<comment type="caution">
    <text evidence="6">The sequence shown here is derived from an EMBL/GenBank/DDBJ whole genome shotgun (WGS) entry which is preliminary data.</text>
</comment>
<evidence type="ECO:0000313" key="6">
    <source>
        <dbReference type="EMBL" id="MFC5067231.1"/>
    </source>
</evidence>
<accession>A0ABV9YX74</accession>
<evidence type="ECO:0000256" key="2">
    <source>
        <dbReference type="ARBA" id="ARBA00023015"/>
    </source>
</evidence>
<dbReference type="InterPro" id="IPR036390">
    <property type="entry name" value="WH_DNA-bd_sf"/>
</dbReference>
<dbReference type="PANTHER" id="PTHR30537:SF72">
    <property type="entry name" value="LYSR FAMILY TRANSCRIPTIONAL REGULATOR"/>
    <property type="match status" value="1"/>
</dbReference>
<dbReference type="PROSITE" id="PS50931">
    <property type="entry name" value="HTH_LYSR"/>
    <property type="match status" value="1"/>
</dbReference>
<dbReference type="Pfam" id="PF03466">
    <property type="entry name" value="LysR_substrate"/>
    <property type="match status" value="1"/>
</dbReference>
<evidence type="ECO:0000256" key="3">
    <source>
        <dbReference type="ARBA" id="ARBA00023125"/>
    </source>
</evidence>
<dbReference type="EMBL" id="JBHSJF010000004">
    <property type="protein sequence ID" value="MFC5067231.1"/>
    <property type="molecule type" value="Genomic_DNA"/>
</dbReference>
<feature type="domain" description="HTH lysR-type" evidence="5">
    <location>
        <begin position="1"/>
        <end position="59"/>
    </location>
</feature>
<proteinExistence type="inferred from homology"/>
<dbReference type="CDD" id="cd08472">
    <property type="entry name" value="PBP2_CrgA_like_3"/>
    <property type="match status" value="1"/>
</dbReference>
<keyword evidence="4" id="KW-0804">Transcription</keyword>
<evidence type="ECO:0000313" key="7">
    <source>
        <dbReference type="Proteomes" id="UP001595796"/>
    </source>
</evidence>
<dbReference type="InterPro" id="IPR005119">
    <property type="entry name" value="LysR_subst-bd"/>
</dbReference>